<dbReference type="AlphaFoldDB" id="A0A6A6QK93"/>
<keyword evidence="4" id="KW-1185">Reference proteome</keyword>
<protein>
    <submittedName>
        <fullName evidence="3">Uncharacterized protein</fullName>
    </submittedName>
</protein>
<accession>A0A6A6QK93</accession>
<name>A0A6A6QK93_9PEZI</name>
<dbReference type="PANTHER" id="PTHR31306">
    <property type="entry name" value="ALPHA-1,6-MANNOSYLTRANSFERASE MNN11-RELATED"/>
    <property type="match status" value="1"/>
</dbReference>
<keyword evidence="2" id="KW-0808">Transferase</keyword>
<dbReference type="GO" id="GO:0000139">
    <property type="term" value="C:Golgi membrane"/>
    <property type="evidence" value="ECO:0007669"/>
    <property type="project" value="TreeGrafter"/>
</dbReference>
<evidence type="ECO:0000256" key="2">
    <source>
        <dbReference type="ARBA" id="ARBA00022679"/>
    </source>
</evidence>
<dbReference type="PANTHER" id="PTHR31306:SF8">
    <property type="entry name" value="GLYCOSYLTRANSFERASE FAMILY 34 PROTEIN"/>
    <property type="match status" value="1"/>
</dbReference>
<evidence type="ECO:0000313" key="4">
    <source>
        <dbReference type="Proteomes" id="UP000799750"/>
    </source>
</evidence>
<dbReference type="EMBL" id="MU004194">
    <property type="protein sequence ID" value="KAF2492380.1"/>
    <property type="molecule type" value="Genomic_DNA"/>
</dbReference>
<gene>
    <name evidence="3" type="ORF">BU16DRAFT_620757</name>
</gene>
<keyword evidence="1" id="KW-0328">Glycosyltransferase</keyword>
<evidence type="ECO:0000313" key="3">
    <source>
        <dbReference type="EMBL" id="KAF2492380.1"/>
    </source>
</evidence>
<reference evidence="3" key="1">
    <citation type="journal article" date="2020" name="Stud. Mycol.">
        <title>101 Dothideomycetes genomes: a test case for predicting lifestyles and emergence of pathogens.</title>
        <authorList>
            <person name="Haridas S."/>
            <person name="Albert R."/>
            <person name="Binder M."/>
            <person name="Bloem J."/>
            <person name="Labutti K."/>
            <person name="Salamov A."/>
            <person name="Andreopoulos B."/>
            <person name="Baker S."/>
            <person name="Barry K."/>
            <person name="Bills G."/>
            <person name="Bluhm B."/>
            <person name="Cannon C."/>
            <person name="Castanera R."/>
            <person name="Culley D."/>
            <person name="Daum C."/>
            <person name="Ezra D."/>
            <person name="Gonzalez J."/>
            <person name="Henrissat B."/>
            <person name="Kuo A."/>
            <person name="Liang C."/>
            <person name="Lipzen A."/>
            <person name="Lutzoni F."/>
            <person name="Magnuson J."/>
            <person name="Mondo S."/>
            <person name="Nolan M."/>
            <person name="Ohm R."/>
            <person name="Pangilinan J."/>
            <person name="Park H.-J."/>
            <person name="Ramirez L."/>
            <person name="Alfaro M."/>
            <person name="Sun H."/>
            <person name="Tritt A."/>
            <person name="Yoshinaga Y."/>
            <person name="Zwiers L.-H."/>
            <person name="Turgeon B."/>
            <person name="Goodwin S."/>
            <person name="Spatafora J."/>
            <person name="Crous P."/>
            <person name="Grigoriev I."/>
        </authorList>
    </citation>
    <scope>NUCLEOTIDE SEQUENCE</scope>
    <source>
        <strain evidence="3">CBS 269.34</strain>
    </source>
</reference>
<proteinExistence type="predicted"/>
<organism evidence="3 4">
    <name type="scientific">Lophium mytilinum</name>
    <dbReference type="NCBI Taxonomy" id="390894"/>
    <lineage>
        <taxon>Eukaryota</taxon>
        <taxon>Fungi</taxon>
        <taxon>Dikarya</taxon>
        <taxon>Ascomycota</taxon>
        <taxon>Pezizomycotina</taxon>
        <taxon>Dothideomycetes</taxon>
        <taxon>Pleosporomycetidae</taxon>
        <taxon>Mytilinidiales</taxon>
        <taxon>Mytilinidiaceae</taxon>
        <taxon>Lophium</taxon>
    </lineage>
</organism>
<evidence type="ECO:0000256" key="1">
    <source>
        <dbReference type="ARBA" id="ARBA00022676"/>
    </source>
</evidence>
<sequence length="373" mass="42453">MRLRIIQRTNWFKHRSIVLAIAAFFLVFSFSRLNPLHSSLPNVKPSLPVLKPSLPVPPHGSKMKENVRIAKASMLYGAQNEILEGAMETHRLHNVNYGYEMHVLRQSITNGYWNKFAYLFTLVAKELTKPEEERIEWIMYFDANNIFLNPLIPLSIFLPPPDFAHVNMLVSNHPYGLSSSVFFLRVCPWSLKLLVAVMGLPMFDSGIDSVIAMDLAWDRASLAKVLDRPEFRSKVLYQPASWYNSAKSINGSSITIPGLLLLQFHISLEGNRWSSMKDVLDELATDATKFAMKLEDTAYPAAIEDYWNRVKSARLRLREAEQGLEFMGEDVSAELKKAIESFRKGFAVTVADEDELNQAVGRLKDAMWSHSDN</sequence>
<dbReference type="InterPro" id="IPR008630">
    <property type="entry name" value="Glyco_trans_34"/>
</dbReference>
<dbReference type="Proteomes" id="UP000799750">
    <property type="component" value="Unassembled WGS sequence"/>
</dbReference>
<dbReference type="OrthoDB" id="407658at2759"/>
<dbReference type="GO" id="GO:0006487">
    <property type="term" value="P:protein N-linked glycosylation"/>
    <property type="evidence" value="ECO:0007669"/>
    <property type="project" value="TreeGrafter"/>
</dbReference>
<dbReference type="GO" id="GO:0016757">
    <property type="term" value="F:glycosyltransferase activity"/>
    <property type="evidence" value="ECO:0007669"/>
    <property type="project" value="UniProtKB-KW"/>
</dbReference>